<dbReference type="Pfam" id="PF01554">
    <property type="entry name" value="MatE"/>
    <property type="match status" value="2"/>
</dbReference>
<keyword evidence="5 7" id="KW-0472">Membrane</keyword>
<reference evidence="8 9" key="1">
    <citation type="journal article" date="2018" name="Mol. Biol. Evol.">
        <title>Broad Genomic Sampling Reveals a Smut Pathogenic Ancestry of the Fungal Clade Ustilaginomycotina.</title>
        <authorList>
            <person name="Kijpornyongpan T."/>
            <person name="Mondo S.J."/>
            <person name="Barry K."/>
            <person name="Sandor L."/>
            <person name="Lee J."/>
            <person name="Lipzen A."/>
            <person name="Pangilinan J."/>
            <person name="LaButti K."/>
            <person name="Hainaut M."/>
            <person name="Henrissat B."/>
            <person name="Grigoriev I.V."/>
            <person name="Spatafora J.W."/>
            <person name="Aime M.C."/>
        </authorList>
    </citation>
    <scope>NUCLEOTIDE SEQUENCE [LARGE SCALE GENOMIC DNA]</scope>
    <source>
        <strain evidence="8 9">MCA 4186</strain>
    </source>
</reference>
<accession>A0A316Z418</accession>
<dbReference type="GeneID" id="37271062"/>
<feature type="transmembrane region" description="Helical" evidence="7">
    <location>
        <begin position="284"/>
        <end position="308"/>
    </location>
</feature>
<dbReference type="InterPro" id="IPR002528">
    <property type="entry name" value="MATE_fam"/>
</dbReference>
<feature type="transmembrane region" description="Helical" evidence="7">
    <location>
        <begin position="409"/>
        <end position="427"/>
    </location>
</feature>
<evidence type="ECO:0000256" key="2">
    <source>
        <dbReference type="ARBA" id="ARBA00010199"/>
    </source>
</evidence>
<evidence type="ECO:0000256" key="3">
    <source>
        <dbReference type="ARBA" id="ARBA00022692"/>
    </source>
</evidence>
<comment type="subcellular location">
    <subcellularLocation>
        <location evidence="1">Membrane</location>
        <topology evidence="1">Multi-pass membrane protein</topology>
    </subcellularLocation>
</comment>
<dbReference type="CDD" id="cd13132">
    <property type="entry name" value="MATE_eukaryotic"/>
    <property type="match status" value="1"/>
</dbReference>
<dbReference type="STRING" id="58919.A0A316Z418"/>
<feature type="transmembrane region" description="Helical" evidence="7">
    <location>
        <begin position="256"/>
        <end position="278"/>
    </location>
</feature>
<evidence type="ECO:0000256" key="7">
    <source>
        <dbReference type="SAM" id="Phobius"/>
    </source>
</evidence>
<dbReference type="OrthoDB" id="2126698at2759"/>
<name>A0A316Z418_9BASI</name>
<protein>
    <submittedName>
        <fullName evidence="8">MATE efflux family protein</fullName>
    </submittedName>
</protein>
<keyword evidence="9" id="KW-1185">Reference proteome</keyword>
<evidence type="ECO:0000256" key="1">
    <source>
        <dbReference type="ARBA" id="ARBA00004141"/>
    </source>
</evidence>
<evidence type="ECO:0000313" key="9">
    <source>
        <dbReference type="Proteomes" id="UP000245946"/>
    </source>
</evidence>
<dbReference type="Proteomes" id="UP000245946">
    <property type="component" value="Unassembled WGS sequence"/>
</dbReference>
<organism evidence="8 9">
    <name type="scientific">Tilletiopsis washingtonensis</name>
    <dbReference type="NCBI Taxonomy" id="58919"/>
    <lineage>
        <taxon>Eukaryota</taxon>
        <taxon>Fungi</taxon>
        <taxon>Dikarya</taxon>
        <taxon>Basidiomycota</taxon>
        <taxon>Ustilaginomycotina</taxon>
        <taxon>Exobasidiomycetes</taxon>
        <taxon>Entylomatales</taxon>
        <taxon>Entylomatales incertae sedis</taxon>
        <taxon>Tilletiopsis</taxon>
    </lineage>
</organism>
<feature type="transmembrane region" description="Helical" evidence="7">
    <location>
        <begin position="188"/>
        <end position="207"/>
    </location>
</feature>
<dbReference type="RefSeq" id="XP_025595214.1">
    <property type="nucleotide sequence ID" value="XM_025743518.1"/>
</dbReference>
<evidence type="ECO:0000256" key="5">
    <source>
        <dbReference type="ARBA" id="ARBA00023136"/>
    </source>
</evidence>
<evidence type="ECO:0000313" key="8">
    <source>
        <dbReference type="EMBL" id="PWN94935.1"/>
    </source>
</evidence>
<dbReference type="EMBL" id="KZ819308">
    <property type="protein sequence ID" value="PWN94935.1"/>
    <property type="molecule type" value="Genomic_DNA"/>
</dbReference>
<feature type="compositionally biased region" description="Acidic residues" evidence="6">
    <location>
        <begin position="52"/>
        <end position="66"/>
    </location>
</feature>
<gene>
    <name evidence="8" type="ORF">FA09DRAFT_332587</name>
</gene>
<evidence type="ECO:0000256" key="6">
    <source>
        <dbReference type="SAM" id="MobiDB-lite"/>
    </source>
</evidence>
<sequence>MSSAPFQPRGAVSAHDRERRLSAASSASTSTAYSAAPGDVRTWARRRREEDALSEGDAEEGDEADEAAPRAEQGSAWDRIARWAEPTLEAAPISSLSHEGRSHPWRLEAALILRSTLPIWGTHLLEMSNNAAGIVSIGHLGTTELAAAALSNMTANVSGFAMLAGFVGALDTVLPPVYSSNPRTMGIWAQRMMLLIGVLLLPVLAVWLNTERLLLLLGQDAEVSALAGRYLQILSLGLPAYAGFEIARRYLQAEGFFFAPTLVLLVTTPLNIALQIILVPRIGFIGAPIAIVAFLWASLLLGALQICFFSRVEWSGWSAAAFRDLGPLARIGAASSISVGLEWWSWEIVALLTSRLGTFALAAQSILLTSSNISYQLAYALSTAAAVRIGNLLGASLPHDAKRAAETSLWLSVLAGLFNSLVFIALRDTWGSFFTSDERTVALVRDILPLLALFQVADAICGVAGGVLRGTGRQSASAALNMIAYYVIGIPIGLFLTFGPMQAGLHGLWTGLTIALAFGAAMSLALISRTNWDAEVDKAARLSGEQAPLLGPVGEAARTRTETGAA</sequence>
<comment type="similarity">
    <text evidence="2">Belongs to the multi antimicrobial extrusion (MATE) (TC 2.A.66.1) family.</text>
</comment>
<feature type="transmembrane region" description="Helical" evidence="7">
    <location>
        <begin position="507"/>
        <end position="527"/>
    </location>
</feature>
<evidence type="ECO:0000256" key="4">
    <source>
        <dbReference type="ARBA" id="ARBA00022989"/>
    </source>
</evidence>
<feature type="transmembrane region" description="Helical" evidence="7">
    <location>
        <begin position="447"/>
        <end position="468"/>
    </location>
</feature>
<dbReference type="GO" id="GO:0042910">
    <property type="term" value="F:xenobiotic transmembrane transporter activity"/>
    <property type="evidence" value="ECO:0007669"/>
    <property type="project" value="InterPro"/>
</dbReference>
<dbReference type="NCBIfam" id="TIGR00797">
    <property type="entry name" value="matE"/>
    <property type="match status" value="1"/>
</dbReference>
<keyword evidence="3 7" id="KW-0812">Transmembrane</keyword>
<keyword evidence="4 7" id="KW-1133">Transmembrane helix</keyword>
<dbReference type="InterPro" id="IPR045069">
    <property type="entry name" value="MATE_euk"/>
</dbReference>
<dbReference type="GO" id="GO:0016020">
    <property type="term" value="C:membrane"/>
    <property type="evidence" value="ECO:0007669"/>
    <property type="project" value="UniProtKB-SubCell"/>
</dbReference>
<feature type="region of interest" description="Disordered" evidence="6">
    <location>
        <begin position="1"/>
        <end position="76"/>
    </location>
</feature>
<dbReference type="GO" id="GO:1990961">
    <property type="term" value="P:xenobiotic detoxification by transmembrane export across the plasma membrane"/>
    <property type="evidence" value="ECO:0007669"/>
    <property type="project" value="InterPro"/>
</dbReference>
<feature type="transmembrane region" description="Helical" evidence="7">
    <location>
        <begin position="480"/>
        <end position="501"/>
    </location>
</feature>
<dbReference type="PANTHER" id="PTHR11206">
    <property type="entry name" value="MULTIDRUG RESISTANCE PROTEIN"/>
    <property type="match status" value="1"/>
</dbReference>
<dbReference type="GO" id="GO:0015297">
    <property type="term" value="F:antiporter activity"/>
    <property type="evidence" value="ECO:0007669"/>
    <property type="project" value="InterPro"/>
</dbReference>
<proteinExistence type="inferred from homology"/>
<dbReference type="AlphaFoldDB" id="A0A316Z418"/>
<feature type="compositionally biased region" description="Low complexity" evidence="6">
    <location>
        <begin position="22"/>
        <end position="36"/>
    </location>
</feature>